<feature type="signal peptide" evidence="1">
    <location>
        <begin position="1"/>
        <end position="32"/>
    </location>
</feature>
<comment type="caution">
    <text evidence="2">The sequence shown here is derived from an EMBL/GenBank/DDBJ whole genome shotgun (WGS) entry which is preliminary data.</text>
</comment>
<evidence type="ECO:0000313" key="2">
    <source>
        <dbReference type="EMBL" id="PRY97234.1"/>
    </source>
</evidence>
<dbReference type="Proteomes" id="UP000238308">
    <property type="component" value="Unassembled WGS sequence"/>
</dbReference>
<proteinExistence type="predicted"/>
<dbReference type="OrthoDB" id="5298564at2"/>
<gene>
    <name evidence="2" type="ORF">BCM14_2375</name>
</gene>
<evidence type="ECO:0000313" key="3">
    <source>
        <dbReference type="Proteomes" id="UP000238308"/>
    </source>
</evidence>
<keyword evidence="3" id="KW-1185">Reference proteome</keyword>
<dbReference type="PROSITE" id="PS51257">
    <property type="entry name" value="PROKAR_LIPOPROTEIN"/>
    <property type="match status" value="1"/>
</dbReference>
<feature type="chain" id="PRO_5015729868" evidence="1">
    <location>
        <begin position="33"/>
        <end position="179"/>
    </location>
</feature>
<dbReference type="EMBL" id="PVTV01000015">
    <property type="protein sequence ID" value="PRY97234.1"/>
    <property type="molecule type" value="Genomic_DNA"/>
</dbReference>
<organism evidence="2 3">
    <name type="scientific">Jezberella montanilacus</name>
    <dbReference type="NCBI Taxonomy" id="323426"/>
    <lineage>
        <taxon>Bacteria</taxon>
        <taxon>Pseudomonadati</taxon>
        <taxon>Pseudomonadota</taxon>
        <taxon>Betaproteobacteria</taxon>
        <taxon>Burkholderiales</taxon>
        <taxon>Alcaligenaceae</taxon>
        <taxon>Jezberella</taxon>
    </lineage>
</organism>
<dbReference type="AlphaFoldDB" id="A0A2T0XE68"/>
<protein>
    <submittedName>
        <fullName evidence="2">LTXXQ motif family protein</fullName>
    </submittedName>
</protein>
<keyword evidence="1" id="KW-0732">Signal</keyword>
<name>A0A2T0XE68_9BURK</name>
<evidence type="ECO:0000256" key="1">
    <source>
        <dbReference type="SAM" id="SignalP"/>
    </source>
</evidence>
<accession>A0A2T0XE68</accession>
<reference evidence="2 3" key="1">
    <citation type="submission" date="2018-03" db="EMBL/GenBank/DDBJ databases">
        <title>Genomic Encyclopedia of Type Strains, Phase III (KMG-III): the genomes of soil and plant-associated and newly described type strains.</title>
        <authorList>
            <person name="Whitman W."/>
        </authorList>
    </citation>
    <scope>NUCLEOTIDE SEQUENCE [LARGE SCALE GENOMIC DNA]</scope>
    <source>
        <strain evidence="2 3">MWH-P2sevCIIIb</strain>
    </source>
</reference>
<sequence length="179" mass="20590">MSIQLKKSVKKYVSTLIILSCSAALLSASCFAEEKKEKGTVASEGVSKEIVQLNKNNLEDLHKKLNLQPTQTDAWKRWSDKLTVDVKEQFSDDVKLNKHWSDRVSTELTTPEKIAHQQTHLKFHVARMQRQLDRLEEARVNTLAFYGTLSKDQQTIFDLFWSNTAFVHEHMHGSDDFGQ</sequence>
<dbReference type="RefSeq" id="WP_106228200.1">
    <property type="nucleotide sequence ID" value="NZ_PVTV01000015.1"/>
</dbReference>